<dbReference type="VEuPathDB" id="FungiDB:GGTG_10692"/>
<evidence type="ECO:0000313" key="6">
    <source>
        <dbReference type="Proteomes" id="UP000006039"/>
    </source>
</evidence>
<dbReference type="eggNOG" id="ENOG502RF0C">
    <property type="taxonomic scope" value="Eukaryota"/>
</dbReference>
<dbReference type="AlphaFoldDB" id="J3PB18"/>
<dbReference type="GeneID" id="20351150"/>
<protein>
    <submittedName>
        <fullName evidence="4 5">Uncharacterized protein</fullName>
    </submittedName>
</protein>
<dbReference type="Proteomes" id="UP000006039">
    <property type="component" value="Unassembled WGS sequence"/>
</dbReference>
<keyword evidence="1" id="KW-0540">Nuclease</keyword>
<dbReference type="HOGENOM" id="CLU_1758920_0_0_1"/>
<organism evidence="4">
    <name type="scientific">Gaeumannomyces tritici (strain R3-111a-1)</name>
    <name type="common">Wheat and barley take-all root rot fungus</name>
    <name type="synonym">Gaeumannomyces graminis var. tritici</name>
    <dbReference type="NCBI Taxonomy" id="644352"/>
    <lineage>
        <taxon>Eukaryota</taxon>
        <taxon>Fungi</taxon>
        <taxon>Dikarya</taxon>
        <taxon>Ascomycota</taxon>
        <taxon>Pezizomycotina</taxon>
        <taxon>Sordariomycetes</taxon>
        <taxon>Sordariomycetidae</taxon>
        <taxon>Magnaporthales</taxon>
        <taxon>Magnaporthaceae</taxon>
        <taxon>Gaeumannomyces</taxon>
    </lineage>
</organism>
<keyword evidence="3" id="KW-0732">Signal</keyword>
<keyword evidence="6" id="KW-1185">Reference proteome</keyword>
<dbReference type="GO" id="GO:0016787">
    <property type="term" value="F:hydrolase activity"/>
    <property type="evidence" value="ECO:0007669"/>
    <property type="project" value="UniProtKB-KW"/>
</dbReference>
<dbReference type="EMBL" id="GL385400">
    <property type="protein sequence ID" value="EJT71434.1"/>
    <property type="molecule type" value="Genomic_DNA"/>
</dbReference>
<evidence type="ECO:0000313" key="5">
    <source>
        <dbReference type="EnsemblFungi" id="EJT71434"/>
    </source>
</evidence>
<evidence type="ECO:0000256" key="3">
    <source>
        <dbReference type="SAM" id="SignalP"/>
    </source>
</evidence>
<dbReference type="EnsemblFungi" id="EJT71434">
    <property type="protein sequence ID" value="EJT71434"/>
    <property type="gene ID" value="GGTG_10692"/>
</dbReference>
<dbReference type="InterPro" id="IPR016191">
    <property type="entry name" value="Ribonuclease/ribotoxin"/>
</dbReference>
<reference evidence="4" key="3">
    <citation type="submission" date="2010-09" db="EMBL/GenBank/DDBJ databases">
        <title>Annotation of Gaeumannomyces graminis var. tritici R3-111a-1.</title>
        <authorList>
            <consortium name="The Broad Institute Genome Sequencing Platform"/>
            <person name="Ma L.-J."/>
            <person name="Dead R."/>
            <person name="Young S.K."/>
            <person name="Zeng Q."/>
            <person name="Gargeya S."/>
            <person name="Fitzgerald M."/>
            <person name="Haas B."/>
            <person name="Abouelleil A."/>
            <person name="Alvarado L."/>
            <person name="Arachchi H.M."/>
            <person name="Berlin A."/>
            <person name="Brown A."/>
            <person name="Chapman S.B."/>
            <person name="Chen Z."/>
            <person name="Dunbar C."/>
            <person name="Freedman E."/>
            <person name="Gearin G."/>
            <person name="Gellesch M."/>
            <person name="Goldberg J."/>
            <person name="Griggs A."/>
            <person name="Gujja S."/>
            <person name="Heiman D."/>
            <person name="Howarth C."/>
            <person name="Larson L."/>
            <person name="Lui A."/>
            <person name="MacDonald P.J.P."/>
            <person name="Mehta T."/>
            <person name="Montmayeur A."/>
            <person name="Murphy C."/>
            <person name="Neiman D."/>
            <person name="Pearson M."/>
            <person name="Priest M."/>
            <person name="Roberts A."/>
            <person name="Saif S."/>
            <person name="Shea T."/>
            <person name="Shenoy N."/>
            <person name="Sisk P."/>
            <person name="Stolte C."/>
            <person name="Sykes S."/>
            <person name="Yandava C."/>
            <person name="Wortman J."/>
            <person name="Nusbaum C."/>
            <person name="Birren B."/>
        </authorList>
    </citation>
    <scope>NUCLEOTIDE SEQUENCE</scope>
    <source>
        <strain evidence="4">R3-111a-1</strain>
    </source>
</reference>
<feature type="signal peptide" evidence="3">
    <location>
        <begin position="1"/>
        <end position="20"/>
    </location>
</feature>
<feature type="chain" id="PRO_5015095186" evidence="3">
    <location>
        <begin position="21"/>
        <end position="148"/>
    </location>
</feature>
<dbReference type="OrthoDB" id="4470832at2759"/>
<keyword evidence="2" id="KW-0378">Hydrolase</keyword>
<name>J3PB18_GAET3</name>
<dbReference type="Pfam" id="PF00545">
    <property type="entry name" value="Ribonuclease"/>
    <property type="match status" value="1"/>
</dbReference>
<accession>J3PB18</accession>
<sequence>MVAIKSLFATAVLLVTSVTADYTCPQVQSQRFGLNPRHVYTSGQATKVFTSEALPVWKGKPSTFVPPATGDPHSYGNSDNINFGPAGCNKNLFAYPIDPAGLPANAPNRGSDRVVFSVNWNRKAKKWDLKMCGVMRHAPNGRDFVNCP</sequence>
<dbReference type="GO" id="GO:0004521">
    <property type="term" value="F:RNA endonuclease activity"/>
    <property type="evidence" value="ECO:0007669"/>
    <property type="project" value="InterPro"/>
</dbReference>
<dbReference type="SUPFAM" id="SSF53933">
    <property type="entry name" value="Microbial ribonucleases"/>
    <property type="match status" value="1"/>
</dbReference>
<proteinExistence type="predicted"/>
<evidence type="ECO:0000256" key="2">
    <source>
        <dbReference type="ARBA" id="ARBA00022801"/>
    </source>
</evidence>
<dbReference type="Gene3D" id="3.10.450.30">
    <property type="entry name" value="Microbial ribonucleases"/>
    <property type="match status" value="1"/>
</dbReference>
<evidence type="ECO:0000313" key="4">
    <source>
        <dbReference type="EMBL" id="EJT71434.1"/>
    </source>
</evidence>
<dbReference type="GO" id="GO:0003723">
    <property type="term" value="F:RNA binding"/>
    <property type="evidence" value="ECO:0007669"/>
    <property type="project" value="InterPro"/>
</dbReference>
<reference evidence="5" key="4">
    <citation type="journal article" date="2015" name="G3 (Bethesda)">
        <title>Genome sequences of three phytopathogenic species of the Magnaporthaceae family of fungi.</title>
        <authorList>
            <person name="Okagaki L.H."/>
            <person name="Nunes C.C."/>
            <person name="Sailsbery J."/>
            <person name="Clay B."/>
            <person name="Brown D."/>
            <person name="John T."/>
            <person name="Oh Y."/>
            <person name="Young N."/>
            <person name="Fitzgerald M."/>
            <person name="Haas B.J."/>
            <person name="Zeng Q."/>
            <person name="Young S."/>
            <person name="Adiconis X."/>
            <person name="Fan L."/>
            <person name="Levin J.Z."/>
            <person name="Mitchell T.K."/>
            <person name="Okubara P.A."/>
            <person name="Farman M.L."/>
            <person name="Kohn L.M."/>
            <person name="Birren B."/>
            <person name="Ma L.-J."/>
            <person name="Dean R.A."/>
        </authorList>
    </citation>
    <scope>NUCLEOTIDE SEQUENCE</scope>
    <source>
        <strain evidence="5">R3-111a-1</strain>
    </source>
</reference>
<reference evidence="5" key="5">
    <citation type="submission" date="2018-04" db="UniProtKB">
        <authorList>
            <consortium name="EnsemblFungi"/>
        </authorList>
    </citation>
    <scope>IDENTIFICATION</scope>
    <source>
        <strain evidence="5">R3-111a-1</strain>
    </source>
</reference>
<reference evidence="4" key="2">
    <citation type="submission" date="2010-07" db="EMBL/GenBank/DDBJ databases">
        <authorList>
            <consortium name="The Broad Institute Genome Sequencing Platform"/>
            <consortium name="Broad Institute Genome Sequencing Center for Infectious Disease"/>
            <person name="Ma L.-J."/>
            <person name="Dead R."/>
            <person name="Young S."/>
            <person name="Zeng Q."/>
            <person name="Koehrsen M."/>
            <person name="Alvarado L."/>
            <person name="Berlin A."/>
            <person name="Chapman S.B."/>
            <person name="Chen Z."/>
            <person name="Freedman E."/>
            <person name="Gellesch M."/>
            <person name="Goldberg J."/>
            <person name="Griggs A."/>
            <person name="Gujja S."/>
            <person name="Heilman E.R."/>
            <person name="Heiman D."/>
            <person name="Hepburn T."/>
            <person name="Howarth C."/>
            <person name="Jen D."/>
            <person name="Larson L."/>
            <person name="Mehta T."/>
            <person name="Neiman D."/>
            <person name="Pearson M."/>
            <person name="Roberts A."/>
            <person name="Saif S."/>
            <person name="Shea T."/>
            <person name="Shenoy N."/>
            <person name="Sisk P."/>
            <person name="Stolte C."/>
            <person name="Sykes S."/>
            <person name="Walk T."/>
            <person name="White J."/>
            <person name="Yandava C."/>
            <person name="Haas B."/>
            <person name="Nusbaum C."/>
            <person name="Birren B."/>
        </authorList>
    </citation>
    <scope>NUCLEOTIDE SEQUENCE</scope>
    <source>
        <strain evidence="4">R3-111a-1</strain>
    </source>
</reference>
<reference evidence="6" key="1">
    <citation type="submission" date="2010-07" db="EMBL/GenBank/DDBJ databases">
        <title>The genome sequence of Gaeumannomyces graminis var. tritici strain R3-111a-1.</title>
        <authorList>
            <consortium name="The Broad Institute Genome Sequencing Platform"/>
            <person name="Ma L.-J."/>
            <person name="Dead R."/>
            <person name="Young S."/>
            <person name="Zeng Q."/>
            <person name="Koehrsen M."/>
            <person name="Alvarado L."/>
            <person name="Berlin A."/>
            <person name="Chapman S.B."/>
            <person name="Chen Z."/>
            <person name="Freedman E."/>
            <person name="Gellesch M."/>
            <person name="Goldberg J."/>
            <person name="Griggs A."/>
            <person name="Gujja S."/>
            <person name="Heilman E.R."/>
            <person name="Heiman D."/>
            <person name="Hepburn T."/>
            <person name="Howarth C."/>
            <person name="Jen D."/>
            <person name="Larson L."/>
            <person name="Mehta T."/>
            <person name="Neiman D."/>
            <person name="Pearson M."/>
            <person name="Roberts A."/>
            <person name="Saif S."/>
            <person name="Shea T."/>
            <person name="Shenoy N."/>
            <person name="Sisk P."/>
            <person name="Stolte C."/>
            <person name="Sykes S."/>
            <person name="Walk T."/>
            <person name="White J."/>
            <person name="Yandava C."/>
            <person name="Haas B."/>
            <person name="Nusbaum C."/>
            <person name="Birren B."/>
        </authorList>
    </citation>
    <scope>NUCLEOTIDE SEQUENCE [LARGE SCALE GENOMIC DNA]</scope>
    <source>
        <strain evidence="6">R3-111a-1</strain>
    </source>
</reference>
<dbReference type="RefSeq" id="XP_009226831.1">
    <property type="nucleotide sequence ID" value="XM_009228567.1"/>
</dbReference>
<evidence type="ECO:0000256" key="1">
    <source>
        <dbReference type="ARBA" id="ARBA00022722"/>
    </source>
</evidence>
<dbReference type="InterPro" id="IPR000026">
    <property type="entry name" value="N1-like"/>
</dbReference>
<gene>
    <name evidence="5" type="primary">20351150</name>
    <name evidence="4" type="ORF">GGTG_10692</name>
</gene>